<dbReference type="SUPFAM" id="SSF52540">
    <property type="entry name" value="P-loop containing nucleoside triphosphate hydrolases"/>
    <property type="match status" value="1"/>
</dbReference>
<evidence type="ECO:0000256" key="4">
    <source>
        <dbReference type="ARBA" id="ARBA00022840"/>
    </source>
</evidence>
<proteinExistence type="predicted"/>
<dbReference type="GO" id="GO:0005886">
    <property type="term" value="C:plasma membrane"/>
    <property type="evidence" value="ECO:0007669"/>
    <property type="project" value="UniProtKB-SubCell"/>
</dbReference>
<organism evidence="8 9">
    <name type="scientific">Cryobacterium flavum</name>
    <dbReference type="NCBI Taxonomy" id="1424659"/>
    <lineage>
        <taxon>Bacteria</taxon>
        <taxon>Bacillati</taxon>
        <taxon>Actinomycetota</taxon>
        <taxon>Actinomycetes</taxon>
        <taxon>Micrococcales</taxon>
        <taxon>Microbacteriaceae</taxon>
        <taxon>Cryobacterium</taxon>
    </lineage>
</organism>
<reference evidence="8 9" key="1">
    <citation type="submission" date="2016-10" db="EMBL/GenBank/DDBJ databases">
        <authorList>
            <person name="Varghese N."/>
            <person name="Submissions S."/>
        </authorList>
    </citation>
    <scope>NUCLEOTIDE SEQUENCE [LARGE SCALE GENOMIC DNA]</scope>
    <source>
        <strain evidence="8 9">CGMCC 1.11215</strain>
    </source>
</reference>
<dbReference type="Pfam" id="PF00005">
    <property type="entry name" value="ABC_tran"/>
    <property type="match status" value="1"/>
</dbReference>
<dbReference type="InterPro" id="IPR003439">
    <property type="entry name" value="ABC_transporter-like_ATP-bd"/>
</dbReference>
<feature type="compositionally biased region" description="Low complexity" evidence="6">
    <location>
        <begin position="21"/>
        <end position="32"/>
    </location>
</feature>
<name>A0A5E9G2B6_9MICO</name>
<feature type="compositionally biased region" description="Basic residues" evidence="6">
    <location>
        <begin position="33"/>
        <end position="44"/>
    </location>
</feature>
<dbReference type="PANTHER" id="PTHR42711:SF19">
    <property type="entry name" value="DOXORUBICIN RESISTANCE ATP-BINDING PROTEIN DRRA"/>
    <property type="match status" value="1"/>
</dbReference>
<evidence type="ECO:0000256" key="3">
    <source>
        <dbReference type="ARBA" id="ARBA00022741"/>
    </source>
</evidence>
<protein>
    <submittedName>
        <fullName evidence="8">ABC-2 type transport system ATP-binding protein</fullName>
    </submittedName>
</protein>
<feature type="domain" description="ABC transporter" evidence="7">
    <location>
        <begin position="236"/>
        <end position="466"/>
    </location>
</feature>
<feature type="compositionally biased region" description="Basic and acidic residues" evidence="6">
    <location>
        <begin position="1"/>
        <end position="12"/>
    </location>
</feature>
<keyword evidence="3" id="KW-0547">Nucleotide-binding</keyword>
<accession>A0A5E9G2B6</accession>
<feature type="compositionally biased region" description="Low complexity" evidence="6">
    <location>
        <begin position="193"/>
        <end position="202"/>
    </location>
</feature>
<keyword evidence="4 8" id="KW-0067">ATP-binding</keyword>
<gene>
    <name evidence="8" type="ORF">SAMN05216368_11025</name>
</gene>
<dbReference type="STRING" id="1424659.SAMN05216368_11025"/>
<evidence type="ECO:0000256" key="5">
    <source>
        <dbReference type="ARBA" id="ARBA00023251"/>
    </source>
</evidence>
<sequence>MPPHPERDDESVANRAAESTAPLAAKPLASKPAMRKPAVRKPAVRKPAVREPAVRTTATTRPAAARPAVAKPTADKPAAVKPAAKPAVTKAATVRPAAGVRQPAARKPAVRKPAVRKPTVSTSTTPKKPTTPKSPAVAGSVRPNQQTLAENSTDETTRPYATRDALVTIEAEASLATPVAPLPEPTSDPAVQTTPTTDTLSTAAQPAVKSVSPRDVKPTVKPAADATSIVQAPIVIEAVGLVKRYGHNVAVSDLDLSVRAGSFYGIVGPNGAGKTTTLSMITGLLRPTAGKVLVHGIDVWARPNEAKRVMGVLPDRLRLFDRLTGAQLLYYAGTLRGLDNDTVRARSADLAAAFGLEDALNRLVADYSAGMTKKIALACAMIHSPRVLVLDEPFESVDPVSAVNVTEILQKYVAAGGTVVLSSHGMDLIQRVCDHVAIIVQGRVLAAGTVDEVRGEKTLEDRFVELAGGRKVAEGMEWLHNFSD</sequence>
<dbReference type="PROSITE" id="PS50893">
    <property type="entry name" value="ABC_TRANSPORTER_2"/>
    <property type="match status" value="1"/>
</dbReference>
<keyword evidence="5" id="KW-0046">Antibiotic resistance</keyword>
<dbReference type="InterPro" id="IPR003593">
    <property type="entry name" value="AAA+_ATPase"/>
</dbReference>
<dbReference type="GO" id="GO:0016887">
    <property type="term" value="F:ATP hydrolysis activity"/>
    <property type="evidence" value="ECO:0007669"/>
    <property type="project" value="InterPro"/>
</dbReference>
<dbReference type="InterPro" id="IPR027417">
    <property type="entry name" value="P-loop_NTPase"/>
</dbReference>
<evidence type="ECO:0000313" key="9">
    <source>
        <dbReference type="Proteomes" id="UP000199639"/>
    </source>
</evidence>
<dbReference type="EMBL" id="FNIB01000010">
    <property type="protein sequence ID" value="SDO08773.1"/>
    <property type="molecule type" value="Genomic_DNA"/>
</dbReference>
<dbReference type="CDD" id="cd03230">
    <property type="entry name" value="ABC_DR_subfamily_A"/>
    <property type="match status" value="1"/>
</dbReference>
<feature type="region of interest" description="Disordered" evidence="6">
    <location>
        <begin position="175"/>
        <end position="219"/>
    </location>
</feature>
<feature type="compositionally biased region" description="Low complexity" evidence="6">
    <location>
        <begin position="116"/>
        <end position="135"/>
    </location>
</feature>
<dbReference type="Gene3D" id="3.40.50.300">
    <property type="entry name" value="P-loop containing nucleotide triphosphate hydrolases"/>
    <property type="match status" value="1"/>
</dbReference>
<dbReference type="GO" id="GO:0005524">
    <property type="term" value="F:ATP binding"/>
    <property type="evidence" value="ECO:0007669"/>
    <property type="project" value="UniProtKB-KW"/>
</dbReference>
<evidence type="ECO:0000313" key="8">
    <source>
        <dbReference type="EMBL" id="SDO08773.1"/>
    </source>
</evidence>
<evidence type="ECO:0000259" key="7">
    <source>
        <dbReference type="PROSITE" id="PS50893"/>
    </source>
</evidence>
<feature type="compositionally biased region" description="Polar residues" evidence="6">
    <location>
        <begin position="142"/>
        <end position="151"/>
    </location>
</feature>
<dbReference type="AlphaFoldDB" id="A0A5E9G2B6"/>
<dbReference type="Proteomes" id="UP000199639">
    <property type="component" value="Unassembled WGS sequence"/>
</dbReference>
<dbReference type="InterPro" id="IPR050763">
    <property type="entry name" value="ABC_transporter_ATP-binding"/>
</dbReference>
<feature type="compositionally biased region" description="Low complexity" evidence="6">
    <location>
        <begin position="54"/>
        <end position="107"/>
    </location>
</feature>
<comment type="subcellular location">
    <subcellularLocation>
        <location evidence="1">Cell membrane</location>
        <topology evidence="1">Peripheral membrane protein</topology>
    </subcellularLocation>
</comment>
<evidence type="ECO:0000256" key="2">
    <source>
        <dbReference type="ARBA" id="ARBA00022448"/>
    </source>
</evidence>
<evidence type="ECO:0000256" key="1">
    <source>
        <dbReference type="ARBA" id="ARBA00004202"/>
    </source>
</evidence>
<feature type="region of interest" description="Disordered" evidence="6">
    <location>
        <begin position="1"/>
        <end position="160"/>
    </location>
</feature>
<keyword evidence="2" id="KW-0813">Transport</keyword>
<dbReference type="SMART" id="SM00382">
    <property type="entry name" value="AAA"/>
    <property type="match status" value="1"/>
</dbReference>
<dbReference type="PANTHER" id="PTHR42711">
    <property type="entry name" value="ABC TRANSPORTER ATP-BINDING PROTEIN"/>
    <property type="match status" value="1"/>
</dbReference>
<evidence type="ECO:0000256" key="6">
    <source>
        <dbReference type="SAM" id="MobiDB-lite"/>
    </source>
</evidence>
<dbReference type="GO" id="GO:0046677">
    <property type="term" value="P:response to antibiotic"/>
    <property type="evidence" value="ECO:0007669"/>
    <property type="project" value="UniProtKB-KW"/>
</dbReference>